<organism evidence="3 4">
    <name type="scientific">Anatilimnocola aggregata</name>
    <dbReference type="NCBI Taxonomy" id="2528021"/>
    <lineage>
        <taxon>Bacteria</taxon>
        <taxon>Pseudomonadati</taxon>
        <taxon>Planctomycetota</taxon>
        <taxon>Planctomycetia</taxon>
        <taxon>Pirellulales</taxon>
        <taxon>Pirellulaceae</taxon>
        <taxon>Anatilimnocola</taxon>
    </lineage>
</organism>
<dbReference type="SUPFAM" id="SSF56349">
    <property type="entry name" value="DNA breaking-rejoining enzymes"/>
    <property type="match status" value="1"/>
</dbReference>
<keyword evidence="1" id="KW-0238">DNA-binding</keyword>
<evidence type="ECO:0000313" key="3">
    <source>
        <dbReference type="EMBL" id="QDU30774.1"/>
    </source>
</evidence>
<evidence type="ECO:0000313" key="4">
    <source>
        <dbReference type="Proteomes" id="UP000315017"/>
    </source>
</evidence>
<keyword evidence="4" id="KW-1185">Reference proteome</keyword>
<reference evidence="3 4" key="1">
    <citation type="submission" date="2019-02" db="EMBL/GenBank/DDBJ databases">
        <title>Deep-cultivation of Planctomycetes and their phenomic and genomic characterization uncovers novel biology.</title>
        <authorList>
            <person name="Wiegand S."/>
            <person name="Jogler M."/>
            <person name="Boedeker C."/>
            <person name="Pinto D."/>
            <person name="Vollmers J."/>
            <person name="Rivas-Marin E."/>
            <person name="Kohn T."/>
            <person name="Peeters S.H."/>
            <person name="Heuer A."/>
            <person name="Rast P."/>
            <person name="Oberbeckmann S."/>
            <person name="Bunk B."/>
            <person name="Jeske O."/>
            <person name="Meyerdierks A."/>
            <person name="Storesund J.E."/>
            <person name="Kallscheuer N."/>
            <person name="Luecker S."/>
            <person name="Lage O.M."/>
            <person name="Pohl T."/>
            <person name="Merkel B.J."/>
            <person name="Hornburger P."/>
            <person name="Mueller R.-W."/>
            <person name="Bruemmer F."/>
            <person name="Labrenz M."/>
            <person name="Spormann A.M."/>
            <person name="Op den Camp H."/>
            <person name="Overmann J."/>
            <person name="Amann R."/>
            <person name="Jetten M.S.M."/>
            <person name="Mascher T."/>
            <person name="Medema M.H."/>
            <person name="Devos D.P."/>
            <person name="Kaster A.-K."/>
            <person name="Ovreas L."/>
            <person name="Rohde M."/>
            <person name="Galperin M.Y."/>
            <person name="Jogler C."/>
        </authorList>
    </citation>
    <scope>NUCLEOTIDE SEQUENCE [LARGE SCALE GENOMIC DNA]</scope>
    <source>
        <strain evidence="3 4">ETA_A8</strain>
    </source>
</reference>
<dbReference type="Proteomes" id="UP000315017">
    <property type="component" value="Chromosome"/>
</dbReference>
<dbReference type="KEGG" id="aagg:ETAA8_59230"/>
<accession>A0A517YKM7</accession>
<protein>
    <submittedName>
        <fullName evidence="3">Site-specific tyrosine recombinase XerC</fullName>
    </submittedName>
</protein>
<feature type="region of interest" description="Disordered" evidence="2">
    <location>
        <begin position="141"/>
        <end position="163"/>
    </location>
</feature>
<sequence>MRVPLPFFRKQTASWYVQIKGKQVPLGPDREAAWQKYHDLMAGHREMAPSTPVVEVLDQFLVWVGNNQAPKTLEYYKRYLDSFARHIGTRVRVQDLKAYHVTRWVDQQYSSQSDSSKFGAFRSVQRAFNWAKRQGVIQASPVANLDKPTPGCKRRSNSAARGG</sequence>
<dbReference type="AlphaFoldDB" id="A0A517YKM7"/>
<dbReference type="EMBL" id="CP036274">
    <property type="protein sequence ID" value="QDU30774.1"/>
    <property type="molecule type" value="Genomic_DNA"/>
</dbReference>
<evidence type="ECO:0000256" key="1">
    <source>
        <dbReference type="ARBA" id="ARBA00023125"/>
    </source>
</evidence>
<gene>
    <name evidence="3" type="ORF">ETAA8_59230</name>
</gene>
<proteinExistence type="predicted"/>
<dbReference type="GO" id="GO:0003677">
    <property type="term" value="F:DNA binding"/>
    <property type="evidence" value="ECO:0007669"/>
    <property type="project" value="UniProtKB-KW"/>
</dbReference>
<dbReference type="Gene3D" id="1.10.150.130">
    <property type="match status" value="1"/>
</dbReference>
<evidence type="ECO:0000256" key="2">
    <source>
        <dbReference type="SAM" id="MobiDB-lite"/>
    </source>
</evidence>
<name>A0A517YKM7_9BACT</name>
<dbReference type="InterPro" id="IPR011010">
    <property type="entry name" value="DNA_brk_join_enz"/>
</dbReference>
<dbReference type="InterPro" id="IPR010998">
    <property type="entry name" value="Integrase_recombinase_N"/>
</dbReference>